<dbReference type="AlphaFoldDB" id="A0A2P6PMK1"/>
<sequence length="605" mass="68937">MHDRIEDMGKEIVRQEFPHEIGKRSRLWLYEDICEVLEENTGTDKIKAIVLKSVWNSPKIQLNGGSFTNLKNLQIFKVGYKMLSGESVDYLPNRLRVLDWSDCSLRSLPTNFNPRNLGMLEMSGPCMTPLGLKLKEMRHLKSIKLWDCDGLTRIPDLSGLTSLKELELSRCEDLDEVDPSVGRLDKLVILKLTQCKKLQMFPKVINLKSLETLDLSETAIKELPCLVGNLTGLKSLSLYGCHNLTDIPSSIFYELQRLEDLDLSDCRKLVTFPTKSESLPPPPVFSTNLTSRLQVRLNDCFGRLEDISEFPREIDRLSVVDCQSLKTISKLSKILEGKDSKMFGELNLSRCYTLCDNLARAVISGVDVDKGLFDLATERTGGLMEEAEELMEESEEEEAEELMEESEEEEVEEELMEEAEEELMEEEGAEAKAEAKAEAVKLTALLTLFFSCAKSEEFQVTFDATAPLPNWFTCRQDVNCDVNGEVINKEHEFCFEIPQNSNWDNKGLALCIQSCGDWDEEEDEVRYFVYINGIKFDEKILYAGDVWVHYIPFVTVKKRLSESGISSPDMFRVMFRLEEDFIDTEVPFGASWGVHLIEDLEGEGR</sequence>
<organism evidence="4 5">
    <name type="scientific">Rosa chinensis</name>
    <name type="common">China rose</name>
    <dbReference type="NCBI Taxonomy" id="74649"/>
    <lineage>
        <taxon>Eukaryota</taxon>
        <taxon>Viridiplantae</taxon>
        <taxon>Streptophyta</taxon>
        <taxon>Embryophyta</taxon>
        <taxon>Tracheophyta</taxon>
        <taxon>Spermatophyta</taxon>
        <taxon>Magnoliopsida</taxon>
        <taxon>eudicotyledons</taxon>
        <taxon>Gunneridae</taxon>
        <taxon>Pentapetalae</taxon>
        <taxon>rosids</taxon>
        <taxon>fabids</taxon>
        <taxon>Rosales</taxon>
        <taxon>Rosaceae</taxon>
        <taxon>Rosoideae</taxon>
        <taxon>Rosoideae incertae sedis</taxon>
        <taxon>Rosa</taxon>
    </lineage>
</organism>
<accession>A0A2P6PMK1</accession>
<dbReference type="EMBL" id="PDCK01000044">
    <property type="protein sequence ID" value="PRQ23145.1"/>
    <property type="molecule type" value="Genomic_DNA"/>
</dbReference>
<gene>
    <name evidence="4" type="ORF">RchiOBHm_Chr6g0258111</name>
</gene>
<feature type="coiled-coil region" evidence="2">
    <location>
        <begin position="377"/>
        <end position="436"/>
    </location>
</feature>
<protein>
    <submittedName>
        <fullName evidence="4">Putative leucine-rich repeat domain, L domain-containing protein</fullName>
    </submittedName>
</protein>
<dbReference type="Proteomes" id="UP000238479">
    <property type="component" value="Chromosome 6"/>
</dbReference>
<dbReference type="OMA" id="SYMIATE"/>
<reference evidence="4 5" key="1">
    <citation type="journal article" date="2018" name="Nat. Genet.">
        <title>The Rosa genome provides new insights in the design of modern roses.</title>
        <authorList>
            <person name="Bendahmane M."/>
        </authorList>
    </citation>
    <scope>NUCLEOTIDE SEQUENCE [LARGE SCALE GENOMIC DNA]</scope>
    <source>
        <strain evidence="5">cv. Old Blush</strain>
    </source>
</reference>
<proteinExistence type="predicted"/>
<keyword evidence="5" id="KW-1185">Reference proteome</keyword>
<dbReference type="InterPro" id="IPR032675">
    <property type="entry name" value="LRR_dom_sf"/>
</dbReference>
<dbReference type="GO" id="GO:0006952">
    <property type="term" value="P:defense response"/>
    <property type="evidence" value="ECO:0007669"/>
    <property type="project" value="InterPro"/>
</dbReference>
<dbReference type="InterPro" id="IPR055414">
    <property type="entry name" value="LRR_R13L4/SHOC2-like"/>
</dbReference>
<dbReference type="STRING" id="74649.A0A2P6PMK1"/>
<dbReference type="PANTHER" id="PTHR11017">
    <property type="entry name" value="LEUCINE-RICH REPEAT-CONTAINING PROTEIN"/>
    <property type="match status" value="1"/>
</dbReference>
<dbReference type="PANTHER" id="PTHR11017:SF578">
    <property type="entry name" value="ADP-RIBOSYL CYCLASE_CYCLIC ADP-RIBOSE HYDROLASE"/>
    <property type="match status" value="1"/>
</dbReference>
<name>A0A2P6PMK1_ROSCH</name>
<keyword evidence="2" id="KW-0175">Coiled coil</keyword>
<evidence type="ECO:0000313" key="4">
    <source>
        <dbReference type="EMBL" id="PRQ23145.1"/>
    </source>
</evidence>
<dbReference type="Pfam" id="PF23598">
    <property type="entry name" value="LRR_14"/>
    <property type="match status" value="1"/>
</dbReference>
<evidence type="ECO:0000259" key="3">
    <source>
        <dbReference type="Pfam" id="PF23598"/>
    </source>
</evidence>
<dbReference type="Gene3D" id="3.80.10.10">
    <property type="entry name" value="Ribonuclease Inhibitor"/>
    <property type="match status" value="2"/>
</dbReference>
<dbReference type="SUPFAM" id="SSF52058">
    <property type="entry name" value="L domain-like"/>
    <property type="match status" value="1"/>
</dbReference>
<evidence type="ECO:0000256" key="2">
    <source>
        <dbReference type="SAM" id="Coils"/>
    </source>
</evidence>
<comment type="caution">
    <text evidence="4">The sequence shown here is derived from an EMBL/GenBank/DDBJ whole genome shotgun (WGS) entry which is preliminary data.</text>
</comment>
<dbReference type="Gramene" id="PRQ23145">
    <property type="protein sequence ID" value="PRQ23145"/>
    <property type="gene ID" value="RchiOBHm_Chr6g0258111"/>
</dbReference>
<keyword evidence="1" id="KW-0677">Repeat</keyword>
<evidence type="ECO:0000256" key="1">
    <source>
        <dbReference type="ARBA" id="ARBA00022737"/>
    </source>
</evidence>
<dbReference type="InterPro" id="IPR044974">
    <property type="entry name" value="Disease_R_plants"/>
</dbReference>
<feature type="domain" description="Disease resistance R13L4/SHOC-2-like LRR" evidence="3">
    <location>
        <begin position="139"/>
        <end position="266"/>
    </location>
</feature>
<evidence type="ECO:0000313" key="5">
    <source>
        <dbReference type="Proteomes" id="UP000238479"/>
    </source>
</evidence>